<dbReference type="InterPro" id="IPR050979">
    <property type="entry name" value="LD-transpeptidase"/>
</dbReference>
<dbReference type="AlphaFoldDB" id="A0A964T2X9"/>
<keyword evidence="4" id="KW-0808">Transferase</keyword>
<dbReference type="GO" id="GO:0018104">
    <property type="term" value="P:peptidoglycan-protein cross-linking"/>
    <property type="evidence" value="ECO:0007669"/>
    <property type="project" value="TreeGrafter"/>
</dbReference>
<proteinExistence type="inferred from homology"/>
<dbReference type="CDD" id="cd16913">
    <property type="entry name" value="YkuD_like"/>
    <property type="match status" value="1"/>
</dbReference>
<evidence type="ECO:0000256" key="5">
    <source>
        <dbReference type="ARBA" id="ARBA00022801"/>
    </source>
</evidence>
<evidence type="ECO:0000313" key="11">
    <source>
        <dbReference type="EMBL" id="MYZ47516.1"/>
    </source>
</evidence>
<dbReference type="GO" id="GO:0071972">
    <property type="term" value="F:peptidoglycan L,D-transpeptidase activity"/>
    <property type="evidence" value="ECO:0007669"/>
    <property type="project" value="TreeGrafter"/>
</dbReference>
<dbReference type="PANTHER" id="PTHR30582">
    <property type="entry name" value="L,D-TRANSPEPTIDASE"/>
    <property type="match status" value="1"/>
</dbReference>
<evidence type="ECO:0000256" key="9">
    <source>
        <dbReference type="PROSITE-ProRule" id="PRU01373"/>
    </source>
</evidence>
<evidence type="ECO:0000259" key="10">
    <source>
        <dbReference type="PROSITE" id="PS52029"/>
    </source>
</evidence>
<dbReference type="PROSITE" id="PS52029">
    <property type="entry name" value="LD_TPASE"/>
    <property type="match status" value="1"/>
</dbReference>
<dbReference type="GO" id="GO:0071555">
    <property type="term" value="P:cell wall organization"/>
    <property type="evidence" value="ECO:0007669"/>
    <property type="project" value="UniProtKB-UniRule"/>
</dbReference>
<dbReference type="EMBL" id="SPKJ01000016">
    <property type="protein sequence ID" value="MYZ47516.1"/>
    <property type="molecule type" value="Genomic_DNA"/>
</dbReference>
<feature type="active site" description="Proton donor/acceptor" evidence="9">
    <location>
        <position position="169"/>
    </location>
</feature>
<evidence type="ECO:0000256" key="4">
    <source>
        <dbReference type="ARBA" id="ARBA00022679"/>
    </source>
</evidence>
<dbReference type="RefSeq" id="WP_161139902.1">
    <property type="nucleotide sequence ID" value="NZ_SPKJ01000016.1"/>
</dbReference>
<name>A0A964T2X9_9HYPH</name>
<accession>A0A964T2X9</accession>
<dbReference type="SUPFAM" id="SSF141523">
    <property type="entry name" value="L,D-transpeptidase catalytic domain-like"/>
    <property type="match status" value="1"/>
</dbReference>
<dbReference type="InterPro" id="IPR038063">
    <property type="entry name" value="Transpep_catalytic_dom"/>
</dbReference>
<dbReference type="PANTHER" id="PTHR30582:SF24">
    <property type="entry name" value="L,D-TRANSPEPTIDASE ERFK_SRFK-RELATED"/>
    <property type="match status" value="1"/>
</dbReference>
<feature type="domain" description="L,D-TPase catalytic" evidence="10">
    <location>
        <begin position="73"/>
        <end position="209"/>
    </location>
</feature>
<evidence type="ECO:0000256" key="3">
    <source>
        <dbReference type="ARBA" id="ARBA00022676"/>
    </source>
</evidence>
<evidence type="ECO:0000256" key="6">
    <source>
        <dbReference type="ARBA" id="ARBA00022960"/>
    </source>
</evidence>
<dbReference type="Gene3D" id="2.40.440.10">
    <property type="entry name" value="L,D-transpeptidase catalytic domain-like"/>
    <property type="match status" value="1"/>
</dbReference>
<evidence type="ECO:0000256" key="2">
    <source>
        <dbReference type="ARBA" id="ARBA00005992"/>
    </source>
</evidence>
<keyword evidence="3" id="KW-0328">Glycosyltransferase</keyword>
<dbReference type="GO" id="GO:0016757">
    <property type="term" value="F:glycosyltransferase activity"/>
    <property type="evidence" value="ECO:0007669"/>
    <property type="project" value="UniProtKB-KW"/>
</dbReference>
<evidence type="ECO:0000256" key="7">
    <source>
        <dbReference type="ARBA" id="ARBA00022984"/>
    </source>
</evidence>
<organism evidence="11 12">
    <name type="scientific">Propylenella binzhouense</name>
    <dbReference type="NCBI Taxonomy" id="2555902"/>
    <lineage>
        <taxon>Bacteria</taxon>
        <taxon>Pseudomonadati</taxon>
        <taxon>Pseudomonadota</taxon>
        <taxon>Alphaproteobacteria</taxon>
        <taxon>Hyphomicrobiales</taxon>
        <taxon>Propylenellaceae</taxon>
        <taxon>Propylenella</taxon>
    </lineage>
</organism>
<dbReference type="PROSITE" id="PS51257">
    <property type="entry name" value="PROKAR_LIPOPROTEIN"/>
    <property type="match status" value="1"/>
</dbReference>
<evidence type="ECO:0000256" key="8">
    <source>
        <dbReference type="ARBA" id="ARBA00023316"/>
    </source>
</evidence>
<dbReference type="Pfam" id="PF03734">
    <property type="entry name" value="YkuD"/>
    <property type="match status" value="1"/>
</dbReference>
<dbReference type="FunFam" id="2.40.440.10:FF:000002">
    <property type="entry name" value="L,D-transpeptidase ErfK/SrfK"/>
    <property type="match status" value="1"/>
</dbReference>
<keyword evidence="5" id="KW-0378">Hydrolase</keyword>
<keyword evidence="12" id="KW-1185">Reference proteome</keyword>
<sequence>MLFDRRLFLAAGAAALLAGCTQTGLLFRNATPGSGLLVPDTDEPFRVAPVDLSRIPPQYRRQFVADPTGEPPGTIVVDPDARFLYLVMKDGEALRYGVGVGREGFGWSGTARIARKAKWPTWTPPVEMQQRDPMAREYADGMPGGPANPLGARALYLYQGGRDTLYRIHGTAEPDSIGRAVSSGCIRLLNADVIDLYDRVPIGTRVVVRPSHGGFGGFVAQLKSSVGM</sequence>
<keyword evidence="6 9" id="KW-0133">Cell shape</keyword>
<dbReference type="GO" id="GO:0008360">
    <property type="term" value="P:regulation of cell shape"/>
    <property type="evidence" value="ECO:0007669"/>
    <property type="project" value="UniProtKB-UniRule"/>
</dbReference>
<comment type="pathway">
    <text evidence="1 9">Cell wall biogenesis; peptidoglycan biosynthesis.</text>
</comment>
<evidence type="ECO:0000313" key="12">
    <source>
        <dbReference type="Proteomes" id="UP000773614"/>
    </source>
</evidence>
<reference evidence="11" key="1">
    <citation type="submission" date="2019-03" db="EMBL/GenBank/DDBJ databases">
        <title>Afifella sp. nov., isolated from activated sludge.</title>
        <authorList>
            <person name="Li Q."/>
            <person name="Liu Y."/>
        </authorList>
    </citation>
    <scope>NUCLEOTIDE SEQUENCE</scope>
    <source>
        <strain evidence="11">L72</strain>
    </source>
</reference>
<dbReference type="OrthoDB" id="8402157at2"/>
<gene>
    <name evidence="11" type="ORF">E4O86_07300</name>
</gene>
<evidence type="ECO:0000256" key="1">
    <source>
        <dbReference type="ARBA" id="ARBA00004752"/>
    </source>
</evidence>
<protein>
    <submittedName>
        <fullName evidence="11">L,D-transpeptidase</fullName>
    </submittedName>
</protein>
<feature type="active site" description="Nucleophile" evidence="9">
    <location>
        <position position="185"/>
    </location>
</feature>
<dbReference type="Proteomes" id="UP000773614">
    <property type="component" value="Unassembled WGS sequence"/>
</dbReference>
<dbReference type="GO" id="GO:0005576">
    <property type="term" value="C:extracellular region"/>
    <property type="evidence" value="ECO:0007669"/>
    <property type="project" value="TreeGrafter"/>
</dbReference>
<dbReference type="InterPro" id="IPR005490">
    <property type="entry name" value="LD_TPept_cat_dom"/>
</dbReference>
<keyword evidence="7 9" id="KW-0573">Peptidoglycan synthesis</keyword>
<comment type="similarity">
    <text evidence="2">Belongs to the YkuD family.</text>
</comment>
<keyword evidence="8 9" id="KW-0961">Cell wall biogenesis/degradation</keyword>
<comment type="caution">
    <text evidence="11">The sequence shown here is derived from an EMBL/GenBank/DDBJ whole genome shotgun (WGS) entry which is preliminary data.</text>
</comment>